<proteinExistence type="predicted"/>
<protein>
    <submittedName>
        <fullName evidence="2">Uncharacterized protein</fullName>
    </submittedName>
</protein>
<name>A0A409XM05_PSICY</name>
<gene>
    <name evidence="2" type="ORF">CVT25_000268</name>
</gene>
<evidence type="ECO:0000313" key="2">
    <source>
        <dbReference type="EMBL" id="PPQ91819.1"/>
    </source>
</evidence>
<feature type="compositionally biased region" description="Polar residues" evidence="1">
    <location>
        <begin position="1"/>
        <end position="35"/>
    </location>
</feature>
<keyword evidence="3" id="KW-1185">Reference proteome</keyword>
<comment type="caution">
    <text evidence="2">The sequence shown here is derived from an EMBL/GenBank/DDBJ whole genome shotgun (WGS) entry which is preliminary data.</text>
</comment>
<sequence length="169" mass="18311">MQLSSENTRSSQPLTTHGQLATSSLSSFNRKTSNAPKKDNFRWAKLSDLGALHEEDSTDEILSLGGSDSEDSEDSIADALEAMNKLLILDSPLDSPVDKNLDDLPLPESAESSFSISLSSVTTEDLTGFIIRDSEYPAHGGGYADVYTGTLSKEEKNTKVRKETFFGSI</sequence>
<organism evidence="2 3">
    <name type="scientific">Psilocybe cyanescens</name>
    <dbReference type="NCBI Taxonomy" id="93625"/>
    <lineage>
        <taxon>Eukaryota</taxon>
        <taxon>Fungi</taxon>
        <taxon>Dikarya</taxon>
        <taxon>Basidiomycota</taxon>
        <taxon>Agaricomycotina</taxon>
        <taxon>Agaricomycetes</taxon>
        <taxon>Agaricomycetidae</taxon>
        <taxon>Agaricales</taxon>
        <taxon>Agaricineae</taxon>
        <taxon>Strophariaceae</taxon>
        <taxon>Psilocybe</taxon>
    </lineage>
</organism>
<evidence type="ECO:0000313" key="3">
    <source>
        <dbReference type="Proteomes" id="UP000283269"/>
    </source>
</evidence>
<evidence type="ECO:0000256" key="1">
    <source>
        <dbReference type="SAM" id="MobiDB-lite"/>
    </source>
</evidence>
<accession>A0A409XM05</accession>
<dbReference type="InParanoid" id="A0A409XM05"/>
<dbReference type="EMBL" id="NHYD01001241">
    <property type="protein sequence ID" value="PPQ91819.1"/>
    <property type="molecule type" value="Genomic_DNA"/>
</dbReference>
<feature type="region of interest" description="Disordered" evidence="1">
    <location>
        <begin position="1"/>
        <end position="36"/>
    </location>
</feature>
<reference evidence="2 3" key="1">
    <citation type="journal article" date="2018" name="Evol. Lett.">
        <title>Horizontal gene cluster transfer increased hallucinogenic mushroom diversity.</title>
        <authorList>
            <person name="Reynolds H.T."/>
            <person name="Vijayakumar V."/>
            <person name="Gluck-Thaler E."/>
            <person name="Korotkin H.B."/>
            <person name="Matheny P.B."/>
            <person name="Slot J.C."/>
        </authorList>
    </citation>
    <scope>NUCLEOTIDE SEQUENCE [LARGE SCALE GENOMIC DNA]</scope>
    <source>
        <strain evidence="2 3">2631</strain>
    </source>
</reference>
<dbReference type="Proteomes" id="UP000283269">
    <property type="component" value="Unassembled WGS sequence"/>
</dbReference>
<dbReference type="AlphaFoldDB" id="A0A409XM05"/>